<dbReference type="SMART" id="SM00388">
    <property type="entry name" value="HisKA"/>
    <property type="match status" value="1"/>
</dbReference>
<dbReference type="Gene3D" id="3.30.450.20">
    <property type="entry name" value="PAS domain"/>
    <property type="match status" value="1"/>
</dbReference>
<dbReference type="SUPFAM" id="SSF47384">
    <property type="entry name" value="Homodimeric domain of signal transducing histidine kinase"/>
    <property type="match status" value="1"/>
</dbReference>
<organism evidence="8 9">
    <name type="scientific">Flavobacterium glycines</name>
    <dbReference type="NCBI Taxonomy" id="551990"/>
    <lineage>
        <taxon>Bacteria</taxon>
        <taxon>Pseudomonadati</taxon>
        <taxon>Bacteroidota</taxon>
        <taxon>Flavobacteriia</taxon>
        <taxon>Flavobacteriales</taxon>
        <taxon>Flavobacteriaceae</taxon>
        <taxon>Flavobacterium</taxon>
    </lineage>
</organism>
<reference evidence="8 9" key="1">
    <citation type="submission" date="2016-10" db="EMBL/GenBank/DDBJ databases">
        <authorList>
            <person name="Varghese N."/>
            <person name="Submissions S."/>
        </authorList>
    </citation>
    <scope>NUCLEOTIDE SEQUENCE [LARGE SCALE GENOMIC DNA]</scope>
    <source>
        <strain evidence="8 9">Gm-149</strain>
    </source>
</reference>
<evidence type="ECO:0000259" key="7">
    <source>
        <dbReference type="PROSITE" id="PS50109"/>
    </source>
</evidence>
<dbReference type="Pfam" id="PF00512">
    <property type="entry name" value="HisKA"/>
    <property type="match status" value="1"/>
</dbReference>
<dbReference type="InterPro" id="IPR005467">
    <property type="entry name" value="His_kinase_dom"/>
</dbReference>
<proteinExistence type="predicted"/>
<evidence type="ECO:0000313" key="8">
    <source>
        <dbReference type="EMBL" id="SDI73053.1"/>
    </source>
</evidence>
<feature type="domain" description="Histidine kinase" evidence="7">
    <location>
        <begin position="263"/>
        <end position="475"/>
    </location>
</feature>
<dbReference type="SUPFAM" id="SSF55785">
    <property type="entry name" value="PYP-like sensor domain (PAS domain)"/>
    <property type="match status" value="1"/>
</dbReference>
<dbReference type="PANTHER" id="PTHR43304">
    <property type="entry name" value="PHYTOCHROME-LIKE PROTEIN CPH1"/>
    <property type="match status" value="1"/>
</dbReference>
<dbReference type="InterPro" id="IPR036890">
    <property type="entry name" value="HATPase_C_sf"/>
</dbReference>
<keyword evidence="9" id="KW-1185">Reference proteome</keyword>
<evidence type="ECO:0000256" key="5">
    <source>
        <dbReference type="ARBA" id="ARBA00022777"/>
    </source>
</evidence>
<dbReference type="Proteomes" id="UP000182367">
    <property type="component" value="Unassembled WGS sequence"/>
</dbReference>
<dbReference type="Gene3D" id="3.30.565.10">
    <property type="entry name" value="Histidine kinase-like ATPase, C-terminal domain"/>
    <property type="match status" value="1"/>
</dbReference>
<dbReference type="Pfam" id="PF08448">
    <property type="entry name" value="PAS_4"/>
    <property type="match status" value="1"/>
</dbReference>
<keyword evidence="5" id="KW-0418">Kinase</keyword>
<dbReference type="InterPro" id="IPR013656">
    <property type="entry name" value="PAS_4"/>
</dbReference>
<keyword evidence="3" id="KW-0597">Phosphoprotein</keyword>
<dbReference type="PRINTS" id="PR00344">
    <property type="entry name" value="BCTRLSENSOR"/>
</dbReference>
<gene>
    <name evidence="8" type="ORF">SAMN05192550_0665</name>
</gene>
<dbReference type="Pfam" id="PF02518">
    <property type="entry name" value="HATPase_c"/>
    <property type="match status" value="1"/>
</dbReference>
<dbReference type="EC" id="2.7.13.3" evidence="2"/>
<comment type="caution">
    <text evidence="8">The sequence shown here is derived from an EMBL/GenBank/DDBJ whole genome shotgun (WGS) entry which is preliminary data.</text>
</comment>
<dbReference type="SMART" id="SM00387">
    <property type="entry name" value="HATPase_c"/>
    <property type="match status" value="1"/>
</dbReference>
<evidence type="ECO:0000256" key="4">
    <source>
        <dbReference type="ARBA" id="ARBA00022679"/>
    </source>
</evidence>
<evidence type="ECO:0000256" key="3">
    <source>
        <dbReference type="ARBA" id="ARBA00022553"/>
    </source>
</evidence>
<accession>A0A1G8MYT9</accession>
<dbReference type="InterPro" id="IPR000014">
    <property type="entry name" value="PAS"/>
</dbReference>
<evidence type="ECO:0000256" key="1">
    <source>
        <dbReference type="ARBA" id="ARBA00000085"/>
    </source>
</evidence>
<dbReference type="InterPro" id="IPR035965">
    <property type="entry name" value="PAS-like_dom_sf"/>
</dbReference>
<dbReference type="InterPro" id="IPR052162">
    <property type="entry name" value="Sensor_kinase/Photoreceptor"/>
</dbReference>
<evidence type="ECO:0000256" key="6">
    <source>
        <dbReference type="SAM" id="Coils"/>
    </source>
</evidence>
<dbReference type="EMBL" id="FNEO01000001">
    <property type="protein sequence ID" value="SDI73053.1"/>
    <property type="molecule type" value="Genomic_DNA"/>
</dbReference>
<keyword evidence="4" id="KW-0808">Transferase</keyword>
<dbReference type="SUPFAM" id="SSF55874">
    <property type="entry name" value="ATPase domain of HSP90 chaperone/DNA topoisomerase II/histidine kinase"/>
    <property type="match status" value="1"/>
</dbReference>
<dbReference type="PANTHER" id="PTHR43304:SF1">
    <property type="entry name" value="PAC DOMAIN-CONTAINING PROTEIN"/>
    <property type="match status" value="1"/>
</dbReference>
<dbReference type="InterPro" id="IPR003594">
    <property type="entry name" value="HATPase_dom"/>
</dbReference>
<dbReference type="PROSITE" id="PS50109">
    <property type="entry name" value="HIS_KIN"/>
    <property type="match status" value="1"/>
</dbReference>
<feature type="coiled-coil region" evidence="6">
    <location>
        <begin position="236"/>
        <end position="263"/>
    </location>
</feature>
<dbReference type="SMART" id="SM00091">
    <property type="entry name" value="PAS"/>
    <property type="match status" value="1"/>
</dbReference>
<dbReference type="CDD" id="cd00130">
    <property type="entry name" value="PAS"/>
    <property type="match status" value="1"/>
</dbReference>
<name>A0A1G8MYT9_9FLAO</name>
<protein>
    <recommendedName>
        <fullName evidence="2">histidine kinase</fullName>
        <ecNumber evidence="2">2.7.13.3</ecNumber>
    </recommendedName>
</protein>
<keyword evidence="6" id="KW-0175">Coiled coil</keyword>
<evidence type="ECO:0000313" key="9">
    <source>
        <dbReference type="Proteomes" id="UP000182367"/>
    </source>
</evidence>
<comment type="catalytic activity">
    <reaction evidence="1">
        <text>ATP + protein L-histidine = ADP + protein N-phospho-L-histidine.</text>
        <dbReference type="EC" id="2.7.13.3"/>
    </reaction>
</comment>
<evidence type="ECO:0000256" key="2">
    <source>
        <dbReference type="ARBA" id="ARBA00012438"/>
    </source>
</evidence>
<dbReference type="InterPro" id="IPR036097">
    <property type="entry name" value="HisK_dim/P_sf"/>
</dbReference>
<dbReference type="CDD" id="cd00082">
    <property type="entry name" value="HisKA"/>
    <property type="match status" value="1"/>
</dbReference>
<dbReference type="InterPro" id="IPR003661">
    <property type="entry name" value="HisK_dim/P_dom"/>
</dbReference>
<dbReference type="InterPro" id="IPR004358">
    <property type="entry name" value="Sig_transdc_His_kin-like_C"/>
</dbReference>
<sequence>MKHYQMLLSLTEATVFLYLYFNVKRLHYMAEIVCNNDFKYCRAKSTNNKQVMKTHTVDFQKVFLSAPSLFLILSTDFTILDLNDSYEKATMKKREEMIGRNLFEVFPDNPDDKLADGVSNLSRSLHAVLKEKKRHVMAVQRYDVQGPDGIFEERYWSPINIPILNANNEMDCIVHRVEDVTEFMTLKNEKFKNENINLDLQKKVDEMEVEIIKRSREIQKLNFELEQKVKERTETLLKREALLAEQNKKLKEQNKELEQFTYITSHDLQEPLRSLVSFTELLEKEFGGTLNGNGNLYIDFISQSSKRMQALVKGLLDYSRIGRKKQLVEVDCNQIVNEVLSDITLTIAESKAKITVDELPKLKAYSTELRQLFQNLISNAIKFRKKEVLSEIQIFASEREKDWLFSIQDNSIGIDQKDMHKLFVIFKRLHDRDEYDGTGIGLAHCKKIMDLHCGTIWVDSKLGEGSTFKFTIPKF</sequence>
<dbReference type="Gene3D" id="1.10.287.130">
    <property type="match status" value="1"/>
</dbReference>